<keyword evidence="3" id="KW-1185">Reference proteome</keyword>
<dbReference type="EMBL" id="JAAVJL010000001">
    <property type="protein sequence ID" value="NMF58512.1"/>
    <property type="molecule type" value="Genomic_DNA"/>
</dbReference>
<comment type="caution">
    <text evidence="2">The sequence shown here is derived from an EMBL/GenBank/DDBJ whole genome shotgun (WGS) entry which is preliminary data.</text>
</comment>
<name>A0ABX1LXB8_9CYAN</name>
<dbReference type="Pfam" id="PF00534">
    <property type="entry name" value="Glycos_transf_1"/>
    <property type="match status" value="1"/>
</dbReference>
<proteinExistence type="predicted"/>
<dbReference type="Proteomes" id="UP000738376">
    <property type="component" value="Unassembled WGS sequence"/>
</dbReference>
<reference evidence="2 3" key="1">
    <citation type="submission" date="2020-03" db="EMBL/GenBank/DDBJ databases">
        <title>Draft Genome Sequence of 2-Methylisoborneol Producing Pseudanabaena yagii Strain GIHE-NHR1 Isolated from North Han River in South Korea.</title>
        <authorList>
            <person name="Jeong J."/>
        </authorList>
    </citation>
    <scope>NUCLEOTIDE SEQUENCE [LARGE SCALE GENOMIC DNA]</scope>
    <source>
        <strain evidence="2 3">GIHE-NHR1</strain>
    </source>
</reference>
<dbReference type="RefSeq" id="WP_169363408.1">
    <property type="nucleotide sequence ID" value="NZ_JAAVJL010000001.1"/>
</dbReference>
<protein>
    <submittedName>
        <fullName evidence="2">Glycosyltransferase family 4 protein</fullName>
    </submittedName>
</protein>
<dbReference type="SUPFAM" id="SSF53756">
    <property type="entry name" value="UDP-Glycosyltransferase/glycogen phosphorylase"/>
    <property type="match status" value="1"/>
</dbReference>
<evidence type="ECO:0000259" key="1">
    <source>
        <dbReference type="Pfam" id="PF00534"/>
    </source>
</evidence>
<dbReference type="PANTHER" id="PTHR46656:SF3">
    <property type="entry name" value="PUTATIVE-RELATED"/>
    <property type="match status" value="1"/>
</dbReference>
<dbReference type="PANTHER" id="PTHR46656">
    <property type="entry name" value="PUTATIVE-RELATED"/>
    <property type="match status" value="1"/>
</dbReference>
<gene>
    <name evidence="2" type="ORF">HC246_10900</name>
</gene>
<evidence type="ECO:0000313" key="2">
    <source>
        <dbReference type="EMBL" id="NMF58512.1"/>
    </source>
</evidence>
<dbReference type="InterPro" id="IPR001296">
    <property type="entry name" value="Glyco_trans_1"/>
</dbReference>
<accession>A0ABX1LXB8</accession>
<dbReference type="Gene3D" id="3.40.50.2000">
    <property type="entry name" value="Glycogen Phosphorylase B"/>
    <property type="match status" value="1"/>
</dbReference>
<organism evidence="2 3">
    <name type="scientific">Pseudanabaena yagii GIHE-NHR1</name>
    <dbReference type="NCBI Taxonomy" id="2722753"/>
    <lineage>
        <taxon>Bacteria</taxon>
        <taxon>Bacillati</taxon>
        <taxon>Cyanobacteriota</taxon>
        <taxon>Cyanophyceae</taxon>
        <taxon>Pseudanabaenales</taxon>
        <taxon>Pseudanabaenaceae</taxon>
        <taxon>Pseudanabaena</taxon>
        <taxon>Pseudanabaena yagii</taxon>
    </lineage>
</organism>
<dbReference type="CDD" id="cd03801">
    <property type="entry name" value="GT4_PimA-like"/>
    <property type="match status" value="1"/>
</dbReference>
<evidence type="ECO:0000313" key="3">
    <source>
        <dbReference type="Proteomes" id="UP000738376"/>
    </source>
</evidence>
<feature type="domain" description="Glycosyl transferase family 1" evidence="1">
    <location>
        <begin position="172"/>
        <end position="311"/>
    </location>
</feature>
<sequence length="383" mass="43931">MTHSLTVEGWRFLPHSYSIINQFQCLEILKIERIELFHKDLPYHKDTWVPHEKLFSPIEELELSKINSPAIDQFSDVTLRMSYPFCFDLANSKQTYVFITSEQSYIGNDALWSNYSLEEAHKKFDVILITPSNWSKNGLINSGADPKRIVVVPHGIAPNIYKPALETERLFLRKQFGFEDEFVFLNIGSMSHNKRVDLVIKSFSKVLEKYPNSRLILKGLDSIYTSRESLINSLKNFLTDKEAALVIDRLTYIGIPLPFNEMAKLYQIADVYVSPYGAEGFNLPVLEAAACGLPVICTNGGSTDDFTTSDFALHIESELVKPDWNDEAIWLNPSLEHLIELMHFVIENDNFRESARINGSSFIHQNFAWSHIVDKLLNVFKLE</sequence>